<evidence type="ECO:0000259" key="4">
    <source>
        <dbReference type="PROSITE" id="PS50103"/>
    </source>
</evidence>
<name>A0AAN7JPN2_9MYRT</name>
<dbReference type="GO" id="GO:0003677">
    <property type="term" value="F:DNA binding"/>
    <property type="evidence" value="ECO:0007669"/>
    <property type="project" value="UniProtKB-KW"/>
</dbReference>
<dbReference type="GO" id="GO:0008270">
    <property type="term" value="F:zinc ion binding"/>
    <property type="evidence" value="ECO:0007669"/>
    <property type="project" value="UniProtKB-KW"/>
</dbReference>
<keyword evidence="2" id="KW-0479">Metal-binding</keyword>
<keyword evidence="2" id="KW-0862">Zinc</keyword>
<feature type="compositionally biased region" description="Polar residues" evidence="3">
    <location>
        <begin position="286"/>
        <end position="295"/>
    </location>
</feature>
<gene>
    <name evidence="5" type="ORF">SAY87_004858</name>
</gene>
<protein>
    <recommendedName>
        <fullName evidence="4">C3H1-type domain-containing protein</fullName>
    </recommendedName>
</protein>
<proteinExistence type="predicted"/>
<dbReference type="Proteomes" id="UP001345219">
    <property type="component" value="Chromosome 4"/>
</dbReference>
<evidence type="ECO:0000256" key="1">
    <source>
        <dbReference type="ARBA" id="ARBA00023125"/>
    </source>
</evidence>
<feature type="zinc finger region" description="C3H1-type" evidence="2">
    <location>
        <begin position="368"/>
        <end position="396"/>
    </location>
</feature>
<feature type="region of interest" description="Disordered" evidence="3">
    <location>
        <begin position="398"/>
        <end position="422"/>
    </location>
</feature>
<keyword evidence="2" id="KW-0863">Zinc-finger</keyword>
<dbReference type="EMBL" id="JAXIOK010000017">
    <property type="protein sequence ID" value="KAK4751376.1"/>
    <property type="molecule type" value="Genomic_DNA"/>
</dbReference>
<evidence type="ECO:0000313" key="5">
    <source>
        <dbReference type="EMBL" id="KAK4751376.1"/>
    </source>
</evidence>
<dbReference type="InterPro" id="IPR000571">
    <property type="entry name" value="Znf_CCCH"/>
</dbReference>
<evidence type="ECO:0000256" key="3">
    <source>
        <dbReference type="SAM" id="MobiDB-lite"/>
    </source>
</evidence>
<feature type="compositionally biased region" description="Polar residues" evidence="3">
    <location>
        <begin position="256"/>
        <end position="279"/>
    </location>
</feature>
<sequence>MRGFEKSKRVTWASDVNLCQVRLFLSDDAPLQVSLGAQDHLQAKTSWLSSHSVGPGSEDFLPPGFEAPQDSCQNQIQLSGIPLIRWICPKRVMLNYAWRVVAGEESEEAEVESQREMRVLEAVYPRESSIPQNPVYSMDTEEFHQSDLQIPSIPITPIEDDDFTASSSYGAPMILQPPVASCTAALSKNSDEKLSPEMARVVEPDVVAAASAALKAIVKNNEQGSTIDQDLLIQIFSNPKMIEKLISDHAANATSVQNTPGNVTPSVPLSNPASVTGAASSAGPFYSQSHPNGHNTWFPPPTFSSSPQTSVGPPPHATRDMNYYKNLIQQHGEERQDFAVPTQYSGSHPEPASVNNFNNGPRLRDAKGKIMKPCAYFNSPRGCRNGEFCAYQHDSSIQPRASSMREVQNSKRMRLDREITDA</sequence>
<keyword evidence="1" id="KW-0238">DNA-binding</keyword>
<feature type="domain" description="C3H1-type" evidence="4">
    <location>
        <begin position="368"/>
        <end position="396"/>
    </location>
</feature>
<comment type="caution">
    <text evidence="5">The sequence shown here is derived from an EMBL/GenBank/DDBJ whole genome shotgun (WGS) entry which is preliminary data.</text>
</comment>
<dbReference type="PANTHER" id="PTHR33400">
    <property type="entry name" value="ZINC FINGER CCCH DOMAIN-CONTAINING PROTEIN 6-RELATED"/>
    <property type="match status" value="1"/>
</dbReference>
<keyword evidence="6" id="KW-1185">Reference proteome</keyword>
<evidence type="ECO:0000313" key="6">
    <source>
        <dbReference type="Proteomes" id="UP001345219"/>
    </source>
</evidence>
<accession>A0AAN7JPN2</accession>
<dbReference type="PANTHER" id="PTHR33400:SF2">
    <property type="entry name" value="ZINC FINGER CCCH DOMAIN-CONTAINING PROTEIN 6"/>
    <property type="match status" value="1"/>
</dbReference>
<evidence type="ECO:0000256" key="2">
    <source>
        <dbReference type="PROSITE-ProRule" id="PRU00723"/>
    </source>
</evidence>
<organism evidence="5 6">
    <name type="scientific">Trapa incisa</name>
    <dbReference type="NCBI Taxonomy" id="236973"/>
    <lineage>
        <taxon>Eukaryota</taxon>
        <taxon>Viridiplantae</taxon>
        <taxon>Streptophyta</taxon>
        <taxon>Embryophyta</taxon>
        <taxon>Tracheophyta</taxon>
        <taxon>Spermatophyta</taxon>
        <taxon>Magnoliopsida</taxon>
        <taxon>eudicotyledons</taxon>
        <taxon>Gunneridae</taxon>
        <taxon>Pentapetalae</taxon>
        <taxon>rosids</taxon>
        <taxon>malvids</taxon>
        <taxon>Myrtales</taxon>
        <taxon>Lythraceae</taxon>
        <taxon>Trapa</taxon>
    </lineage>
</organism>
<feature type="compositionally biased region" description="Basic and acidic residues" evidence="3">
    <location>
        <begin position="413"/>
        <end position="422"/>
    </location>
</feature>
<reference evidence="5 6" key="1">
    <citation type="journal article" date="2023" name="Hortic Res">
        <title>Pangenome of water caltrop reveals structural variations and asymmetric subgenome divergence after allopolyploidization.</title>
        <authorList>
            <person name="Zhang X."/>
            <person name="Chen Y."/>
            <person name="Wang L."/>
            <person name="Yuan Y."/>
            <person name="Fang M."/>
            <person name="Shi L."/>
            <person name="Lu R."/>
            <person name="Comes H.P."/>
            <person name="Ma Y."/>
            <person name="Chen Y."/>
            <person name="Huang G."/>
            <person name="Zhou Y."/>
            <person name="Zheng Z."/>
            <person name="Qiu Y."/>
        </authorList>
    </citation>
    <scope>NUCLEOTIDE SEQUENCE [LARGE SCALE GENOMIC DNA]</scope>
    <source>
        <tissue evidence="5">Roots</tissue>
    </source>
</reference>
<dbReference type="PROSITE" id="PS50103">
    <property type="entry name" value="ZF_C3H1"/>
    <property type="match status" value="1"/>
</dbReference>
<dbReference type="AlphaFoldDB" id="A0AAN7JPN2"/>
<feature type="compositionally biased region" description="Polar residues" evidence="3">
    <location>
        <begin position="398"/>
        <end position="407"/>
    </location>
</feature>
<feature type="region of interest" description="Disordered" evidence="3">
    <location>
        <begin position="256"/>
        <end position="317"/>
    </location>
</feature>